<accession>A0AAI8RB58</accession>
<evidence type="ECO:0000313" key="2">
    <source>
        <dbReference type="Proteomes" id="UP000509460"/>
    </source>
</evidence>
<reference evidence="1 2" key="1">
    <citation type="submission" date="2019-07" db="EMBL/GenBank/DDBJ databases">
        <title>antibiotic susceptibility of plant-derived lactic acid bacteria.</title>
        <authorList>
            <person name="Sugiyama M."/>
            <person name="Noda M."/>
        </authorList>
    </citation>
    <scope>NUCLEOTIDE SEQUENCE [LARGE SCALE GENOMIC DNA]</scope>
    <source>
        <strain evidence="1 2">15-1A</strain>
    </source>
</reference>
<dbReference type="EMBL" id="AP019810">
    <property type="protein sequence ID" value="BBM15583.1"/>
    <property type="molecule type" value="Genomic_DNA"/>
</dbReference>
<dbReference type="AlphaFoldDB" id="A0AAI8RB58"/>
<dbReference type="Proteomes" id="UP000509460">
    <property type="component" value="Chromosome"/>
</dbReference>
<dbReference type="Gene3D" id="3.30.2000.30">
    <property type="match status" value="1"/>
</dbReference>
<proteinExistence type="predicted"/>
<organism evidence="1 2">
    <name type="scientific">Enterococcus mundtii</name>
    <dbReference type="NCBI Taxonomy" id="53346"/>
    <lineage>
        <taxon>Bacteria</taxon>
        <taxon>Bacillati</taxon>
        <taxon>Bacillota</taxon>
        <taxon>Bacilli</taxon>
        <taxon>Lactobacillales</taxon>
        <taxon>Enterococcaceae</taxon>
        <taxon>Enterococcus</taxon>
    </lineage>
</organism>
<dbReference type="RefSeq" id="WP_153830317.1">
    <property type="nucleotide sequence ID" value="NZ_AP019810.1"/>
</dbReference>
<protein>
    <recommendedName>
        <fullName evidence="3">DUF3168 domain-containing protein</fullName>
    </recommendedName>
</protein>
<dbReference type="InterPro" id="IPR053745">
    <property type="entry name" value="Viral_Tail_Comp_sf"/>
</dbReference>
<evidence type="ECO:0000313" key="1">
    <source>
        <dbReference type="EMBL" id="BBM15583.1"/>
    </source>
</evidence>
<gene>
    <name evidence="1" type="ORF">EM151A_2402</name>
</gene>
<evidence type="ECO:0008006" key="3">
    <source>
        <dbReference type="Google" id="ProtNLM"/>
    </source>
</evidence>
<sequence length="129" mass="14880">MIKKMPDQEIFDEVYKLCRRFTENVFDHRPANETSYPFVDIGATYITNFPTKSAIKGTVTIDLNVWGLAQQRKSVSDLANQIFLASLEMRETPNYFISTDIQSSTITLREDNSTNTRLWRGMLSLSINF</sequence>
<name>A0AAI8RB58_ENTMU</name>